<protein>
    <recommendedName>
        <fullName evidence="2">Glycosyl transferase family 1 domain-containing protein</fullName>
    </recommendedName>
</protein>
<name>X1I3F8_9ZZZZ</name>
<dbReference type="Pfam" id="PF13692">
    <property type="entry name" value="Glyco_trans_1_4"/>
    <property type="match status" value="1"/>
</dbReference>
<organism evidence="1">
    <name type="scientific">marine sediment metagenome</name>
    <dbReference type="NCBI Taxonomy" id="412755"/>
    <lineage>
        <taxon>unclassified sequences</taxon>
        <taxon>metagenomes</taxon>
        <taxon>ecological metagenomes</taxon>
    </lineage>
</organism>
<dbReference type="AlphaFoldDB" id="X1I3F8"/>
<gene>
    <name evidence="1" type="ORF">S03H2_35953</name>
</gene>
<sequence>MGWHGWEILVRAIPYIRKVFPEVVFTFIGINFDQAMNYLEKAEQKTIKKEIKSKKCLFLTKIPAKELSRILSESQIGIASHVTQGKILGCSPMKIFDYLRHGTVVIASDIPELIEINPKKDVITYFREGNPLDLAEKVIKLLSSEDVLLQRSHLSLRLIADKFNFHQKMMSLISLYSDIIEQNEPKNNSLSRRGYIDYSALRILFYYQGIKKKLRRY</sequence>
<evidence type="ECO:0000313" key="1">
    <source>
        <dbReference type="EMBL" id="GAH52078.1"/>
    </source>
</evidence>
<dbReference type="Gene3D" id="3.40.50.2000">
    <property type="entry name" value="Glycogen Phosphorylase B"/>
    <property type="match status" value="1"/>
</dbReference>
<reference evidence="1" key="1">
    <citation type="journal article" date="2014" name="Front. Microbiol.">
        <title>High frequency of phylogenetically diverse reductive dehalogenase-homologous genes in deep subseafloor sedimentary metagenomes.</title>
        <authorList>
            <person name="Kawai M."/>
            <person name="Futagami T."/>
            <person name="Toyoda A."/>
            <person name="Takaki Y."/>
            <person name="Nishi S."/>
            <person name="Hori S."/>
            <person name="Arai W."/>
            <person name="Tsubouchi T."/>
            <person name="Morono Y."/>
            <person name="Uchiyama I."/>
            <person name="Ito T."/>
            <person name="Fujiyama A."/>
            <person name="Inagaki F."/>
            <person name="Takami H."/>
        </authorList>
    </citation>
    <scope>NUCLEOTIDE SEQUENCE</scope>
    <source>
        <strain evidence="1">Expedition CK06-06</strain>
    </source>
</reference>
<proteinExistence type="predicted"/>
<dbReference type="SUPFAM" id="SSF53756">
    <property type="entry name" value="UDP-Glycosyltransferase/glycogen phosphorylase"/>
    <property type="match status" value="1"/>
</dbReference>
<evidence type="ECO:0008006" key="2">
    <source>
        <dbReference type="Google" id="ProtNLM"/>
    </source>
</evidence>
<accession>X1I3F8</accession>
<dbReference type="EMBL" id="BARU01022028">
    <property type="protein sequence ID" value="GAH52078.1"/>
    <property type="molecule type" value="Genomic_DNA"/>
</dbReference>
<comment type="caution">
    <text evidence="1">The sequence shown here is derived from an EMBL/GenBank/DDBJ whole genome shotgun (WGS) entry which is preliminary data.</text>
</comment>